<evidence type="ECO:0000313" key="2">
    <source>
        <dbReference type="EnsemblPlants" id="AUR62016826-RA:cds"/>
    </source>
</evidence>
<reference evidence="2" key="2">
    <citation type="submission" date="2021-03" db="UniProtKB">
        <authorList>
            <consortium name="EnsemblPlants"/>
        </authorList>
    </citation>
    <scope>IDENTIFICATION</scope>
</reference>
<proteinExistence type="predicted"/>
<dbReference type="Proteomes" id="UP000596660">
    <property type="component" value="Unplaced"/>
</dbReference>
<sequence>MSQVFPPGYPQELKKYGYPPPFPPGYPPEQYEKYGYPPRLPSDHYQNQSVTNHQSPPNPASTQPTDQVHEYPTVIFPWGPGSYIPIAGNVYNSGFNVNHSGSQSNGDVKVGNRNN</sequence>
<reference evidence="2" key="1">
    <citation type="journal article" date="2017" name="Nature">
        <title>The genome of Chenopodium quinoa.</title>
        <authorList>
            <person name="Jarvis D.E."/>
            <person name="Ho Y.S."/>
            <person name="Lightfoot D.J."/>
            <person name="Schmoeckel S.M."/>
            <person name="Li B."/>
            <person name="Borm T.J.A."/>
            <person name="Ohyanagi H."/>
            <person name="Mineta K."/>
            <person name="Michell C.T."/>
            <person name="Saber N."/>
            <person name="Kharbatia N.M."/>
            <person name="Rupper R.R."/>
            <person name="Sharp A.R."/>
            <person name="Dally N."/>
            <person name="Boughton B.A."/>
            <person name="Woo Y.H."/>
            <person name="Gao G."/>
            <person name="Schijlen E.G.W.M."/>
            <person name="Guo X."/>
            <person name="Momin A.A."/>
            <person name="Negrao S."/>
            <person name="Al-Babili S."/>
            <person name="Gehring C."/>
            <person name="Roessner U."/>
            <person name="Jung C."/>
            <person name="Murphy K."/>
            <person name="Arold S.T."/>
            <person name="Gojobori T."/>
            <person name="van der Linden C.G."/>
            <person name="van Loo E.N."/>
            <person name="Jellen E.N."/>
            <person name="Maughan P.J."/>
            <person name="Tester M."/>
        </authorList>
    </citation>
    <scope>NUCLEOTIDE SEQUENCE [LARGE SCALE GENOMIC DNA]</scope>
    <source>
        <strain evidence="2">cv. PI 614886</strain>
    </source>
</reference>
<dbReference type="AlphaFoldDB" id="A0A803LPE7"/>
<name>A0A803LPE7_CHEQI</name>
<dbReference type="Gramene" id="AUR62016826-RA">
    <property type="protein sequence ID" value="AUR62016826-RA:cds"/>
    <property type="gene ID" value="AUR62016826"/>
</dbReference>
<keyword evidence="3" id="KW-1185">Reference proteome</keyword>
<dbReference type="EnsemblPlants" id="AUR62016826-RA">
    <property type="protein sequence ID" value="AUR62016826-RA:cds"/>
    <property type="gene ID" value="AUR62016826"/>
</dbReference>
<evidence type="ECO:0000256" key="1">
    <source>
        <dbReference type="SAM" id="MobiDB-lite"/>
    </source>
</evidence>
<dbReference type="SMR" id="A0A803LPE7"/>
<protein>
    <submittedName>
        <fullName evidence="2">Uncharacterized protein</fullName>
    </submittedName>
</protein>
<evidence type="ECO:0000313" key="3">
    <source>
        <dbReference type="Proteomes" id="UP000596660"/>
    </source>
</evidence>
<feature type="compositionally biased region" description="Pro residues" evidence="1">
    <location>
        <begin position="18"/>
        <end position="27"/>
    </location>
</feature>
<accession>A0A803LPE7</accession>
<feature type="region of interest" description="Disordered" evidence="1">
    <location>
        <begin position="95"/>
        <end position="115"/>
    </location>
</feature>
<feature type="region of interest" description="Disordered" evidence="1">
    <location>
        <begin position="1"/>
        <end position="68"/>
    </location>
</feature>
<feature type="compositionally biased region" description="Polar residues" evidence="1">
    <location>
        <begin position="44"/>
        <end position="66"/>
    </location>
</feature>
<organism evidence="2 3">
    <name type="scientific">Chenopodium quinoa</name>
    <name type="common">Quinoa</name>
    <dbReference type="NCBI Taxonomy" id="63459"/>
    <lineage>
        <taxon>Eukaryota</taxon>
        <taxon>Viridiplantae</taxon>
        <taxon>Streptophyta</taxon>
        <taxon>Embryophyta</taxon>
        <taxon>Tracheophyta</taxon>
        <taxon>Spermatophyta</taxon>
        <taxon>Magnoliopsida</taxon>
        <taxon>eudicotyledons</taxon>
        <taxon>Gunneridae</taxon>
        <taxon>Pentapetalae</taxon>
        <taxon>Caryophyllales</taxon>
        <taxon>Chenopodiaceae</taxon>
        <taxon>Chenopodioideae</taxon>
        <taxon>Atripliceae</taxon>
        <taxon>Chenopodium</taxon>
    </lineage>
</organism>